<protein>
    <submittedName>
        <fullName evidence="1">Uncharacterized protein</fullName>
    </submittedName>
</protein>
<gene>
    <name evidence="1" type="ORF">P691DRAFT_806278</name>
</gene>
<evidence type="ECO:0000313" key="2">
    <source>
        <dbReference type="Proteomes" id="UP000807342"/>
    </source>
</evidence>
<keyword evidence="2" id="KW-1185">Reference proteome</keyword>
<dbReference type="AlphaFoldDB" id="A0A9P6C506"/>
<organism evidence="1 2">
    <name type="scientific">Macrolepiota fuliginosa MF-IS2</name>
    <dbReference type="NCBI Taxonomy" id="1400762"/>
    <lineage>
        <taxon>Eukaryota</taxon>
        <taxon>Fungi</taxon>
        <taxon>Dikarya</taxon>
        <taxon>Basidiomycota</taxon>
        <taxon>Agaricomycotina</taxon>
        <taxon>Agaricomycetes</taxon>
        <taxon>Agaricomycetidae</taxon>
        <taxon>Agaricales</taxon>
        <taxon>Agaricineae</taxon>
        <taxon>Agaricaceae</taxon>
        <taxon>Macrolepiota</taxon>
    </lineage>
</organism>
<name>A0A9P6C506_9AGAR</name>
<comment type="caution">
    <text evidence="1">The sequence shown here is derived from an EMBL/GenBank/DDBJ whole genome shotgun (WGS) entry which is preliminary data.</text>
</comment>
<accession>A0A9P6C506</accession>
<sequence>MLPIGSIDSHRIHFRYASHRSLDTPTVSGIAELDCDMGVYCRWVIVDAYRAYYYTSVGSSLDRSESGGEPALP</sequence>
<dbReference type="Proteomes" id="UP000807342">
    <property type="component" value="Unassembled WGS sequence"/>
</dbReference>
<proteinExistence type="predicted"/>
<evidence type="ECO:0000313" key="1">
    <source>
        <dbReference type="EMBL" id="KAF9451897.1"/>
    </source>
</evidence>
<dbReference type="EMBL" id="MU151078">
    <property type="protein sequence ID" value="KAF9451897.1"/>
    <property type="molecule type" value="Genomic_DNA"/>
</dbReference>
<reference evidence="1" key="1">
    <citation type="submission" date="2020-11" db="EMBL/GenBank/DDBJ databases">
        <authorList>
            <consortium name="DOE Joint Genome Institute"/>
            <person name="Ahrendt S."/>
            <person name="Riley R."/>
            <person name="Andreopoulos W."/>
            <person name="Labutti K."/>
            <person name="Pangilinan J."/>
            <person name="Ruiz-Duenas F.J."/>
            <person name="Barrasa J.M."/>
            <person name="Sanchez-Garcia M."/>
            <person name="Camarero S."/>
            <person name="Miyauchi S."/>
            <person name="Serrano A."/>
            <person name="Linde D."/>
            <person name="Babiker R."/>
            <person name="Drula E."/>
            <person name="Ayuso-Fernandez I."/>
            <person name="Pacheco R."/>
            <person name="Padilla G."/>
            <person name="Ferreira P."/>
            <person name="Barriuso J."/>
            <person name="Kellner H."/>
            <person name="Castanera R."/>
            <person name="Alfaro M."/>
            <person name="Ramirez L."/>
            <person name="Pisabarro A.G."/>
            <person name="Kuo A."/>
            <person name="Tritt A."/>
            <person name="Lipzen A."/>
            <person name="He G."/>
            <person name="Yan M."/>
            <person name="Ng V."/>
            <person name="Cullen D."/>
            <person name="Martin F."/>
            <person name="Rosso M.-N."/>
            <person name="Henrissat B."/>
            <person name="Hibbett D."/>
            <person name="Martinez A.T."/>
            <person name="Grigoriev I.V."/>
        </authorList>
    </citation>
    <scope>NUCLEOTIDE SEQUENCE</scope>
    <source>
        <strain evidence="1">MF-IS2</strain>
    </source>
</reference>